<dbReference type="Proteomes" id="UP000077701">
    <property type="component" value="Unassembled WGS sequence"/>
</dbReference>
<sequence length="72" mass="7385">MGAACTDVCCRFTAAAFWREAEAERFSVCSAPAIRGEAEIGTGRAGDAVVVFADTKEGKPAAEPVSCTGRAS</sequence>
<name>A0A171DJH9_9ACTN</name>
<evidence type="ECO:0000313" key="2">
    <source>
        <dbReference type="Proteomes" id="UP000077701"/>
    </source>
</evidence>
<keyword evidence="2" id="KW-1185">Reference proteome</keyword>
<reference evidence="1 2" key="1">
    <citation type="journal article" date="2016" name="Genome Announc.">
        <title>Draft Genome Sequence of Planomonospora sphaerica JCM9374, a Rare Actinomycete.</title>
        <authorList>
            <person name="Dohra H."/>
            <person name="Suzuki T."/>
            <person name="Inoue Y."/>
            <person name="Kodani S."/>
        </authorList>
    </citation>
    <scope>NUCLEOTIDE SEQUENCE [LARGE SCALE GENOMIC DNA]</scope>
    <source>
        <strain evidence="1 2">JCM 9374</strain>
    </source>
</reference>
<reference evidence="2" key="2">
    <citation type="submission" date="2016-04" db="EMBL/GenBank/DDBJ databases">
        <title>Planomonospora sphaerica JCM9374 whole genome shotgun sequence.</title>
        <authorList>
            <person name="Suzuki T."/>
            <person name="Dohra H."/>
            <person name="Kodani S."/>
        </authorList>
    </citation>
    <scope>NUCLEOTIDE SEQUENCE [LARGE SCALE GENOMIC DNA]</scope>
    <source>
        <strain evidence="2">JCM 9374</strain>
    </source>
</reference>
<dbReference type="AlphaFoldDB" id="A0A171DJH9"/>
<accession>A0A171DJH9</accession>
<gene>
    <name evidence="1" type="ORF">PS9374_04653</name>
</gene>
<evidence type="ECO:0000313" key="1">
    <source>
        <dbReference type="EMBL" id="GAT68988.1"/>
    </source>
</evidence>
<organism evidence="1 2">
    <name type="scientific">Planomonospora sphaerica</name>
    <dbReference type="NCBI Taxonomy" id="161355"/>
    <lineage>
        <taxon>Bacteria</taxon>
        <taxon>Bacillati</taxon>
        <taxon>Actinomycetota</taxon>
        <taxon>Actinomycetes</taxon>
        <taxon>Streptosporangiales</taxon>
        <taxon>Streptosporangiaceae</taxon>
        <taxon>Planomonospora</taxon>
    </lineage>
</organism>
<dbReference type="EMBL" id="BDCX01000011">
    <property type="protein sequence ID" value="GAT68988.1"/>
    <property type="molecule type" value="Genomic_DNA"/>
</dbReference>
<comment type="caution">
    <text evidence="1">The sequence shown here is derived from an EMBL/GenBank/DDBJ whole genome shotgun (WGS) entry which is preliminary data.</text>
</comment>
<proteinExistence type="predicted"/>
<protein>
    <submittedName>
        <fullName evidence="1">Uncharacterized protein</fullName>
    </submittedName>
</protein>